<organism evidence="6 7">
    <name type="scientific">Paractinoplanes durhamensis</name>
    <dbReference type="NCBI Taxonomy" id="113563"/>
    <lineage>
        <taxon>Bacteria</taxon>
        <taxon>Bacillati</taxon>
        <taxon>Actinomycetota</taxon>
        <taxon>Actinomycetes</taxon>
        <taxon>Micromonosporales</taxon>
        <taxon>Micromonosporaceae</taxon>
        <taxon>Paractinoplanes</taxon>
    </lineage>
</organism>
<dbReference type="InterPro" id="IPR001647">
    <property type="entry name" value="HTH_TetR"/>
</dbReference>
<evidence type="ECO:0000313" key="6">
    <source>
        <dbReference type="EMBL" id="GIE02131.1"/>
    </source>
</evidence>
<feature type="domain" description="HTH tetR-type" evidence="5">
    <location>
        <begin position="8"/>
        <end position="68"/>
    </location>
</feature>
<dbReference type="Proteomes" id="UP000637628">
    <property type="component" value="Unassembled WGS sequence"/>
</dbReference>
<protein>
    <submittedName>
        <fullName evidence="6">TetR family transcriptional regulator</fullName>
    </submittedName>
</protein>
<dbReference type="Gene3D" id="1.10.357.10">
    <property type="entry name" value="Tetracycline Repressor, domain 2"/>
    <property type="match status" value="1"/>
</dbReference>
<dbReference type="Pfam" id="PF02909">
    <property type="entry name" value="TetR_C_1"/>
    <property type="match status" value="1"/>
</dbReference>
<dbReference type="SUPFAM" id="SSF48498">
    <property type="entry name" value="Tetracyclin repressor-like, C-terminal domain"/>
    <property type="match status" value="1"/>
</dbReference>
<keyword evidence="7" id="KW-1185">Reference proteome</keyword>
<dbReference type="InterPro" id="IPR009057">
    <property type="entry name" value="Homeodomain-like_sf"/>
</dbReference>
<dbReference type="InterPro" id="IPR004111">
    <property type="entry name" value="Repressor_TetR_C"/>
</dbReference>
<evidence type="ECO:0000313" key="7">
    <source>
        <dbReference type="Proteomes" id="UP000637628"/>
    </source>
</evidence>
<evidence type="ECO:0000259" key="5">
    <source>
        <dbReference type="PROSITE" id="PS50977"/>
    </source>
</evidence>
<dbReference type="Gene3D" id="1.10.10.60">
    <property type="entry name" value="Homeodomain-like"/>
    <property type="match status" value="1"/>
</dbReference>
<dbReference type="InterPro" id="IPR036271">
    <property type="entry name" value="Tet_transcr_reg_TetR-rel_C_sf"/>
</dbReference>
<name>A0ABQ3YX16_9ACTN</name>
<dbReference type="RefSeq" id="WP_203727895.1">
    <property type="nucleotide sequence ID" value="NZ_BAAATX010000001.1"/>
</dbReference>
<dbReference type="InterPro" id="IPR050109">
    <property type="entry name" value="HTH-type_TetR-like_transc_reg"/>
</dbReference>
<dbReference type="PANTHER" id="PTHR30055:SF151">
    <property type="entry name" value="TRANSCRIPTIONAL REGULATORY PROTEIN"/>
    <property type="match status" value="1"/>
</dbReference>
<dbReference type="PROSITE" id="PS50977">
    <property type="entry name" value="HTH_TETR_2"/>
    <property type="match status" value="1"/>
</dbReference>
<dbReference type="SUPFAM" id="SSF46689">
    <property type="entry name" value="Homeodomain-like"/>
    <property type="match status" value="1"/>
</dbReference>
<proteinExistence type="predicted"/>
<keyword evidence="1" id="KW-0805">Transcription regulation</keyword>
<accession>A0ABQ3YX16</accession>
<dbReference type="Pfam" id="PF00440">
    <property type="entry name" value="TetR_N"/>
    <property type="match status" value="1"/>
</dbReference>
<evidence type="ECO:0000256" key="1">
    <source>
        <dbReference type="ARBA" id="ARBA00023015"/>
    </source>
</evidence>
<feature type="DNA-binding region" description="H-T-H motif" evidence="4">
    <location>
        <begin position="31"/>
        <end position="50"/>
    </location>
</feature>
<reference evidence="6 7" key="1">
    <citation type="submission" date="2021-01" db="EMBL/GenBank/DDBJ databases">
        <title>Whole genome shotgun sequence of Actinoplanes durhamensis NBRC 14914.</title>
        <authorList>
            <person name="Komaki H."/>
            <person name="Tamura T."/>
        </authorList>
    </citation>
    <scope>NUCLEOTIDE SEQUENCE [LARGE SCALE GENOMIC DNA]</scope>
    <source>
        <strain evidence="6 7">NBRC 14914</strain>
    </source>
</reference>
<dbReference type="PANTHER" id="PTHR30055">
    <property type="entry name" value="HTH-TYPE TRANSCRIPTIONAL REGULATOR RUTR"/>
    <property type="match status" value="1"/>
</dbReference>
<comment type="caution">
    <text evidence="6">The sequence shown here is derived from an EMBL/GenBank/DDBJ whole genome shotgun (WGS) entry which is preliminary data.</text>
</comment>
<keyword evidence="3" id="KW-0804">Transcription</keyword>
<evidence type="ECO:0000256" key="3">
    <source>
        <dbReference type="ARBA" id="ARBA00023163"/>
    </source>
</evidence>
<gene>
    <name evidence="6" type="ORF">Adu01nite_34810</name>
</gene>
<keyword evidence="2 4" id="KW-0238">DNA-binding</keyword>
<sequence>MARGRPPAHTRDQVVDAAIRLADTEGLAAVSMRRIATEIGAGAMSLYTYVPDKDRLLDLMVDRVGASMEKTKITGDWRTDLMALAAAQRTLMRAHPWLPAALPNRRLTGRNMLDYLERGLAALAPTGLDGPTKMELIALITGFVASYVTNEQAAATPTEEQVELITAAVASGEFPQLAAALAAGGPGRETSFERIADWTISGLVEQAIRPRPGARSSS</sequence>
<evidence type="ECO:0000256" key="2">
    <source>
        <dbReference type="ARBA" id="ARBA00023125"/>
    </source>
</evidence>
<evidence type="ECO:0000256" key="4">
    <source>
        <dbReference type="PROSITE-ProRule" id="PRU00335"/>
    </source>
</evidence>
<dbReference type="EMBL" id="BOML01000029">
    <property type="protein sequence ID" value="GIE02131.1"/>
    <property type="molecule type" value="Genomic_DNA"/>
</dbReference>